<dbReference type="PROSITE" id="PS51186">
    <property type="entry name" value="GNAT"/>
    <property type="match status" value="1"/>
</dbReference>
<dbReference type="InterPro" id="IPR000182">
    <property type="entry name" value="GNAT_dom"/>
</dbReference>
<evidence type="ECO:0000313" key="2">
    <source>
        <dbReference type="EMBL" id="GAA3677285.1"/>
    </source>
</evidence>
<evidence type="ECO:0000313" key="3">
    <source>
        <dbReference type="Proteomes" id="UP001500902"/>
    </source>
</evidence>
<dbReference type="Gene3D" id="3.40.630.30">
    <property type="match status" value="1"/>
</dbReference>
<evidence type="ECO:0000259" key="1">
    <source>
        <dbReference type="PROSITE" id="PS51186"/>
    </source>
</evidence>
<keyword evidence="3" id="KW-1185">Reference proteome</keyword>
<organism evidence="2 3">
    <name type="scientific">Nonomuraea antimicrobica</name>
    <dbReference type="NCBI Taxonomy" id="561173"/>
    <lineage>
        <taxon>Bacteria</taxon>
        <taxon>Bacillati</taxon>
        <taxon>Actinomycetota</taxon>
        <taxon>Actinomycetes</taxon>
        <taxon>Streptosporangiales</taxon>
        <taxon>Streptosporangiaceae</taxon>
        <taxon>Nonomuraea</taxon>
    </lineage>
</organism>
<dbReference type="SUPFAM" id="SSF55729">
    <property type="entry name" value="Acyl-CoA N-acyltransferases (Nat)"/>
    <property type="match status" value="1"/>
</dbReference>
<accession>A0ABP7C6N9</accession>
<dbReference type="RefSeq" id="WP_344881770.1">
    <property type="nucleotide sequence ID" value="NZ_BAAAZP010000089.1"/>
</dbReference>
<comment type="caution">
    <text evidence="2">The sequence shown here is derived from an EMBL/GenBank/DDBJ whole genome shotgun (WGS) entry which is preliminary data.</text>
</comment>
<proteinExistence type="predicted"/>
<sequence length="267" mass="27885">MSSLTRRCLAPAETGPALRALCDWTPVDAPGGGLHPGDVGWQLRFDDAAVFLWVDDAAPVAVGFLDGPVLRVTAAPGADLGALAADAEELLQPGNDRSDGLPVPGWEPEREESWLVMSWAPRPVSSRAEPVGPAGAADRVLVQRSAFAGSTFTVERWHTMKRSPAGELAVEALVRTPAGEPAAAATGWFAGVGRCGLLEPVGAHPDHRGRGYGRDAVLGACAALADRGASAVAVVTPSTNEAAVALYRSAGFTVVRENRDWVRARRA</sequence>
<dbReference type="PANTHER" id="PTHR43072">
    <property type="entry name" value="N-ACETYLTRANSFERASE"/>
    <property type="match status" value="1"/>
</dbReference>
<reference evidence="3" key="1">
    <citation type="journal article" date="2019" name="Int. J. Syst. Evol. Microbiol.">
        <title>The Global Catalogue of Microorganisms (GCM) 10K type strain sequencing project: providing services to taxonomists for standard genome sequencing and annotation.</title>
        <authorList>
            <consortium name="The Broad Institute Genomics Platform"/>
            <consortium name="The Broad Institute Genome Sequencing Center for Infectious Disease"/>
            <person name="Wu L."/>
            <person name="Ma J."/>
        </authorList>
    </citation>
    <scope>NUCLEOTIDE SEQUENCE [LARGE SCALE GENOMIC DNA]</scope>
    <source>
        <strain evidence="3">JCM 16904</strain>
    </source>
</reference>
<dbReference type="Pfam" id="PF00583">
    <property type="entry name" value="Acetyltransf_1"/>
    <property type="match status" value="1"/>
</dbReference>
<dbReference type="PANTHER" id="PTHR43072:SF60">
    <property type="entry name" value="L-2,4-DIAMINOBUTYRIC ACID ACETYLTRANSFERASE"/>
    <property type="match status" value="1"/>
</dbReference>
<protein>
    <recommendedName>
        <fullName evidence="1">N-acetyltransferase domain-containing protein</fullName>
    </recommendedName>
</protein>
<dbReference type="InterPro" id="IPR016181">
    <property type="entry name" value="Acyl_CoA_acyltransferase"/>
</dbReference>
<name>A0ABP7C6N9_9ACTN</name>
<dbReference type="Proteomes" id="UP001500902">
    <property type="component" value="Unassembled WGS sequence"/>
</dbReference>
<gene>
    <name evidence="2" type="ORF">GCM10022224_046810</name>
</gene>
<feature type="domain" description="N-acetyltransferase" evidence="1">
    <location>
        <begin position="126"/>
        <end position="267"/>
    </location>
</feature>
<dbReference type="CDD" id="cd04301">
    <property type="entry name" value="NAT_SF"/>
    <property type="match status" value="1"/>
</dbReference>
<dbReference type="EMBL" id="BAAAZP010000089">
    <property type="protein sequence ID" value="GAA3677285.1"/>
    <property type="molecule type" value="Genomic_DNA"/>
</dbReference>